<evidence type="ECO:0000256" key="23">
    <source>
        <dbReference type="SAM" id="MobiDB-lite"/>
    </source>
</evidence>
<feature type="region of interest" description="Disordered" evidence="23">
    <location>
        <begin position="507"/>
        <end position="545"/>
    </location>
</feature>
<evidence type="ECO:0000256" key="13">
    <source>
        <dbReference type="ARBA" id="ARBA00023128"/>
    </source>
</evidence>
<feature type="domain" description="Cytidyltransferase-like" evidence="24">
    <location>
        <begin position="159"/>
        <end position="302"/>
    </location>
</feature>
<dbReference type="HAMAP" id="MF_00376">
    <property type="entry name" value="Dephospho_CoA_kinase"/>
    <property type="match status" value="1"/>
</dbReference>
<dbReference type="GO" id="GO:0005524">
    <property type="term" value="F:ATP binding"/>
    <property type="evidence" value="ECO:0007669"/>
    <property type="project" value="UniProtKB-KW"/>
</dbReference>
<protein>
    <recommendedName>
        <fullName evidence="22">Bifunctional coenzyme A synthase</fullName>
        <ecNumber evidence="21">2.7.1.24</ecNumber>
        <ecNumber evidence="4">2.7.7.3</ecNumber>
    </recommendedName>
</protein>
<reference evidence="25" key="2">
    <citation type="submission" date="2025-09" db="UniProtKB">
        <authorList>
            <consortium name="Ensembl"/>
        </authorList>
    </citation>
    <scope>IDENTIFICATION</scope>
</reference>
<evidence type="ECO:0000256" key="8">
    <source>
        <dbReference type="ARBA" id="ARBA00022695"/>
    </source>
</evidence>
<evidence type="ECO:0000313" key="26">
    <source>
        <dbReference type="Proteomes" id="UP000472261"/>
    </source>
</evidence>
<comment type="pathway">
    <text evidence="19">Cofactor biosynthesis; coenzyme A biosynthesis; CoA from (R)-pantothenate: step 5/5.</text>
</comment>
<keyword evidence="11" id="KW-0067">ATP-binding</keyword>
<dbReference type="PRINTS" id="PR00988">
    <property type="entry name" value="URIDINKINASE"/>
</dbReference>
<evidence type="ECO:0000256" key="17">
    <source>
        <dbReference type="ARBA" id="ARBA00059677"/>
    </source>
</evidence>
<dbReference type="InterPro" id="IPR004821">
    <property type="entry name" value="Cyt_trans-like"/>
</dbReference>
<comment type="pathway">
    <text evidence="18">Cofactor biosynthesis; coenzyme A biosynthesis; CoA from (R)-pantothenate: step 4/5.</text>
</comment>
<comment type="function">
    <text evidence="17">Bifunctional enzyme that catalyzes the fourth and fifth sequential steps of CoA biosynthetic pathway. The fourth reaction is catalyzed by the phosphopantetheine adenylyltransferase, coded by the coaD domain; the fifth reaction is catalyzed by the dephospho-CoA kinase, coded by the coaE domain. May act as a point of CoA biosynthesis regulation.</text>
</comment>
<dbReference type="Ensembl" id="ENSPCLT00000015581.1">
    <property type="protein sequence ID" value="ENSPCLP00000011639.1"/>
    <property type="gene ID" value="ENSPCLG00000009594.1"/>
</dbReference>
<keyword evidence="10" id="KW-0418">Kinase</keyword>
<dbReference type="GO" id="GO:0015937">
    <property type="term" value="P:coenzyme A biosynthetic process"/>
    <property type="evidence" value="ECO:0007669"/>
    <property type="project" value="UniProtKB-KW"/>
</dbReference>
<dbReference type="InterPro" id="IPR027417">
    <property type="entry name" value="P-loop_NTPase"/>
</dbReference>
<comment type="catalytic activity">
    <reaction evidence="16">
        <text>3'-dephospho-CoA + ATP = ADP + CoA + H(+)</text>
        <dbReference type="Rhea" id="RHEA:18245"/>
        <dbReference type="ChEBI" id="CHEBI:15378"/>
        <dbReference type="ChEBI" id="CHEBI:30616"/>
        <dbReference type="ChEBI" id="CHEBI:57287"/>
        <dbReference type="ChEBI" id="CHEBI:57328"/>
        <dbReference type="ChEBI" id="CHEBI:456216"/>
        <dbReference type="EC" id="2.7.1.24"/>
    </reaction>
    <physiologicalReaction direction="left-to-right" evidence="16">
        <dbReference type="Rhea" id="RHEA:18246"/>
    </physiologicalReaction>
</comment>
<evidence type="ECO:0000256" key="15">
    <source>
        <dbReference type="ARBA" id="ARBA00051310"/>
    </source>
</evidence>
<dbReference type="InterPro" id="IPR001977">
    <property type="entry name" value="Depp_CoAkinase"/>
</dbReference>
<dbReference type="Proteomes" id="UP000472261">
    <property type="component" value="Unplaced"/>
</dbReference>
<evidence type="ECO:0000256" key="4">
    <source>
        <dbReference type="ARBA" id="ARBA00012392"/>
    </source>
</evidence>
<dbReference type="FunFam" id="3.40.50.300:FF:000899">
    <property type="entry name" value="Bifunctional coenzyme A synthase"/>
    <property type="match status" value="1"/>
</dbReference>
<comment type="subcellular location">
    <subcellularLocation>
        <location evidence="2">Cytoplasm</location>
    </subcellularLocation>
    <subcellularLocation>
        <location evidence="1">Mitochondrion matrix</location>
    </subcellularLocation>
</comment>
<dbReference type="CDD" id="cd02164">
    <property type="entry name" value="PPAT_CoAS"/>
    <property type="match status" value="1"/>
</dbReference>
<keyword evidence="26" id="KW-1185">Reference proteome</keyword>
<sequence>MAPFPSGLLVLTAPLGALPRRAAAALAEAAGVVTGPLYVHLQPGLRLDGPAPRPAAPPPAAALLRALAALYAAAAAHRGLDVRVLLGHGHRLARPPRVLLADGGAGDAGPVRVALRELAAAAYGCPPGLPALLLSGSDGPEALPDGSGAELPAYSDVAVGGTFDRLHGAHRLLLSACCLLARRRLLVGVADGELLRHKVLRELIEPYELRAAKLREFLADVQPAVLYDIVPLGDPYGPAVTDPELRCIVVSEETRRGGEAVNKKRIENGLAALELFEIELMEDPYHGHNEEEKISSSSLRQRLLGTLLRPPRDSPTLLPRPYIIGLTGGSGSGKTSIAQRLGQMGAFLIDADALGHAAYLPGSPAHGRVVAAFGAEILNKDGTINRKVLGAKVFGNQVQRLKSLTDIVWPEIARMVRERIGEAGAQGKAVVVLDAAVLLEADWQEMVHEVWAAIIPEEEAVKRIVRRDGLSEEAARSRLRSQMSDSQRVQQAQVVLCTLWEPEVTRRQVSRGPLPTARERRGGNGSSAAGLPPVGSAAGRDGRRRAPRAALLTAFRRQVEKAWELLQQRLSRAPAGPPAN</sequence>
<dbReference type="CDD" id="cd02022">
    <property type="entry name" value="DPCK"/>
    <property type="match status" value="1"/>
</dbReference>
<dbReference type="AlphaFoldDB" id="A0A669PTN2"/>
<evidence type="ECO:0000256" key="20">
    <source>
        <dbReference type="ARBA" id="ARBA00061673"/>
    </source>
</evidence>
<dbReference type="GO" id="GO:0004595">
    <property type="term" value="F:pantetheine-phosphate adenylyltransferase activity"/>
    <property type="evidence" value="ECO:0007669"/>
    <property type="project" value="UniProtKB-EC"/>
</dbReference>
<evidence type="ECO:0000256" key="12">
    <source>
        <dbReference type="ARBA" id="ARBA00022993"/>
    </source>
</evidence>
<dbReference type="FunFam" id="3.40.50.620:FF:000089">
    <property type="entry name" value="Bifunctional coenzyme A synthase"/>
    <property type="match status" value="1"/>
</dbReference>
<evidence type="ECO:0000256" key="7">
    <source>
        <dbReference type="ARBA" id="ARBA00022679"/>
    </source>
</evidence>
<comment type="similarity">
    <text evidence="20">In the central section; belongs to the eukaryotic CoaD family.</text>
</comment>
<dbReference type="SUPFAM" id="SSF52374">
    <property type="entry name" value="Nucleotidylyl transferase"/>
    <property type="match status" value="1"/>
</dbReference>
<dbReference type="SUPFAM" id="SSF52540">
    <property type="entry name" value="P-loop containing nucleoside triphosphate hydrolases"/>
    <property type="match status" value="1"/>
</dbReference>
<name>A0A669PTN2_PHACC</name>
<dbReference type="PANTHER" id="PTHR10695">
    <property type="entry name" value="DEPHOSPHO-COA KINASE-RELATED"/>
    <property type="match status" value="1"/>
</dbReference>
<evidence type="ECO:0000256" key="16">
    <source>
        <dbReference type="ARBA" id="ARBA00051912"/>
    </source>
</evidence>
<dbReference type="InterPro" id="IPR014729">
    <property type="entry name" value="Rossmann-like_a/b/a_fold"/>
</dbReference>
<dbReference type="EC" id="2.7.7.3" evidence="4"/>
<keyword evidence="6" id="KW-0597">Phosphoprotein</keyword>
<keyword evidence="8" id="KW-0548">Nucleotidyltransferase</keyword>
<evidence type="ECO:0000256" key="18">
    <source>
        <dbReference type="ARBA" id="ARBA00060565"/>
    </source>
</evidence>
<evidence type="ECO:0000256" key="21">
    <source>
        <dbReference type="ARBA" id="ARBA00066359"/>
    </source>
</evidence>
<keyword evidence="5" id="KW-0963">Cytoplasm</keyword>
<accession>A0A669PTN2</accession>
<evidence type="ECO:0000256" key="10">
    <source>
        <dbReference type="ARBA" id="ARBA00022777"/>
    </source>
</evidence>
<organism evidence="25 26">
    <name type="scientific">Phasianus colchicus</name>
    <name type="common">Common pheasant</name>
    <dbReference type="NCBI Taxonomy" id="9054"/>
    <lineage>
        <taxon>Eukaryota</taxon>
        <taxon>Metazoa</taxon>
        <taxon>Chordata</taxon>
        <taxon>Craniata</taxon>
        <taxon>Vertebrata</taxon>
        <taxon>Euteleostomi</taxon>
        <taxon>Archelosauria</taxon>
        <taxon>Archosauria</taxon>
        <taxon>Dinosauria</taxon>
        <taxon>Saurischia</taxon>
        <taxon>Theropoda</taxon>
        <taxon>Coelurosauria</taxon>
        <taxon>Aves</taxon>
        <taxon>Neognathae</taxon>
        <taxon>Galloanserae</taxon>
        <taxon>Galliformes</taxon>
        <taxon>Phasianidae</taxon>
        <taxon>Phasianinae</taxon>
        <taxon>Phasianus</taxon>
    </lineage>
</organism>
<dbReference type="Gene3D" id="3.40.50.620">
    <property type="entry name" value="HUPs"/>
    <property type="match status" value="1"/>
</dbReference>
<proteinExistence type="inferred from homology"/>
<evidence type="ECO:0000256" key="11">
    <source>
        <dbReference type="ARBA" id="ARBA00022840"/>
    </source>
</evidence>
<keyword evidence="12" id="KW-0173">Coenzyme A biosynthesis</keyword>
<evidence type="ECO:0000256" key="9">
    <source>
        <dbReference type="ARBA" id="ARBA00022741"/>
    </source>
</evidence>
<evidence type="ECO:0000256" key="5">
    <source>
        <dbReference type="ARBA" id="ARBA00022490"/>
    </source>
</evidence>
<comment type="subunit">
    <text evidence="3">Monomer.</text>
</comment>
<evidence type="ECO:0000256" key="14">
    <source>
        <dbReference type="ARBA" id="ARBA00023268"/>
    </source>
</evidence>
<evidence type="ECO:0000256" key="19">
    <source>
        <dbReference type="ARBA" id="ARBA00060696"/>
    </source>
</evidence>
<dbReference type="PANTHER" id="PTHR10695:SF46">
    <property type="entry name" value="BIFUNCTIONAL COENZYME A SYNTHASE-RELATED"/>
    <property type="match status" value="1"/>
</dbReference>
<evidence type="ECO:0000256" key="6">
    <source>
        <dbReference type="ARBA" id="ARBA00022553"/>
    </source>
</evidence>
<evidence type="ECO:0000256" key="1">
    <source>
        <dbReference type="ARBA" id="ARBA00004305"/>
    </source>
</evidence>
<dbReference type="NCBIfam" id="TIGR00152">
    <property type="entry name" value="dephospho-CoA kinase"/>
    <property type="match status" value="1"/>
</dbReference>
<dbReference type="Pfam" id="PF01121">
    <property type="entry name" value="CoaE"/>
    <property type="match status" value="1"/>
</dbReference>
<evidence type="ECO:0000259" key="24">
    <source>
        <dbReference type="Pfam" id="PF01467"/>
    </source>
</evidence>
<keyword evidence="7" id="KW-0808">Transferase</keyword>
<keyword evidence="9" id="KW-0547">Nucleotide-binding</keyword>
<dbReference type="EC" id="2.7.1.24" evidence="21"/>
<dbReference type="Pfam" id="PF01467">
    <property type="entry name" value="CTP_transf_like"/>
    <property type="match status" value="1"/>
</dbReference>
<dbReference type="GO" id="GO:0004140">
    <property type="term" value="F:dephospho-CoA kinase activity"/>
    <property type="evidence" value="ECO:0007669"/>
    <property type="project" value="UniProtKB-EC"/>
</dbReference>
<evidence type="ECO:0000256" key="3">
    <source>
        <dbReference type="ARBA" id="ARBA00011245"/>
    </source>
</evidence>
<reference evidence="25" key="1">
    <citation type="submission" date="2025-08" db="UniProtKB">
        <authorList>
            <consortium name="Ensembl"/>
        </authorList>
    </citation>
    <scope>IDENTIFICATION</scope>
</reference>
<comment type="catalytic activity">
    <reaction evidence="15">
        <text>(R)-4'-phosphopantetheine + ATP + H(+) = 3'-dephospho-CoA + diphosphate</text>
        <dbReference type="Rhea" id="RHEA:19801"/>
        <dbReference type="ChEBI" id="CHEBI:15378"/>
        <dbReference type="ChEBI" id="CHEBI:30616"/>
        <dbReference type="ChEBI" id="CHEBI:33019"/>
        <dbReference type="ChEBI" id="CHEBI:57328"/>
        <dbReference type="ChEBI" id="CHEBI:61723"/>
        <dbReference type="EC" id="2.7.7.3"/>
    </reaction>
    <physiologicalReaction direction="left-to-right" evidence="15">
        <dbReference type="Rhea" id="RHEA:19802"/>
    </physiologicalReaction>
</comment>
<dbReference type="PROSITE" id="PS51219">
    <property type="entry name" value="DPCK"/>
    <property type="match status" value="1"/>
</dbReference>
<evidence type="ECO:0000256" key="2">
    <source>
        <dbReference type="ARBA" id="ARBA00004496"/>
    </source>
</evidence>
<keyword evidence="13" id="KW-0496">Mitochondrion</keyword>
<evidence type="ECO:0000256" key="22">
    <source>
        <dbReference type="ARBA" id="ARBA00067394"/>
    </source>
</evidence>
<dbReference type="OMA" id="EIHCHEV"/>
<keyword evidence="14" id="KW-0511">Multifunctional enzyme</keyword>
<dbReference type="GO" id="GO:0005759">
    <property type="term" value="C:mitochondrial matrix"/>
    <property type="evidence" value="ECO:0007669"/>
    <property type="project" value="UniProtKB-SubCell"/>
</dbReference>
<evidence type="ECO:0000313" key="25">
    <source>
        <dbReference type="Ensembl" id="ENSPCLP00000011639.1"/>
    </source>
</evidence>
<dbReference type="Gene3D" id="3.40.50.300">
    <property type="entry name" value="P-loop containing nucleotide triphosphate hydrolases"/>
    <property type="match status" value="1"/>
</dbReference>